<organism evidence="3 4">
    <name type="scientific">Populus tomentosa</name>
    <name type="common">Chinese white poplar</name>
    <dbReference type="NCBI Taxonomy" id="118781"/>
    <lineage>
        <taxon>Eukaryota</taxon>
        <taxon>Viridiplantae</taxon>
        <taxon>Streptophyta</taxon>
        <taxon>Embryophyta</taxon>
        <taxon>Tracheophyta</taxon>
        <taxon>Spermatophyta</taxon>
        <taxon>Magnoliopsida</taxon>
        <taxon>eudicotyledons</taxon>
        <taxon>Gunneridae</taxon>
        <taxon>Pentapetalae</taxon>
        <taxon>rosids</taxon>
        <taxon>fabids</taxon>
        <taxon>Malpighiales</taxon>
        <taxon>Salicaceae</taxon>
        <taxon>Saliceae</taxon>
        <taxon>Populus</taxon>
    </lineage>
</organism>
<dbReference type="OrthoDB" id="851486at2759"/>
<feature type="domain" description="Cupin type-1" evidence="2">
    <location>
        <begin position="236"/>
        <end position="309"/>
    </location>
</feature>
<protein>
    <recommendedName>
        <fullName evidence="2">Cupin type-1 domain-containing protein</fullName>
    </recommendedName>
</protein>
<dbReference type="Pfam" id="PF00190">
    <property type="entry name" value="Cupin_1"/>
    <property type="match status" value="1"/>
</dbReference>
<dbReference type="Proteomes" id="UP000886885">
    <property type="component" value="Chromosome 10A"/>
</dbReference>
<gene>
    <name evidence="3" type="ORF">POTOM_035808</name>
</gene>
<evidence type="ECO:0000256" key="1">
    <source>
        <dbReference type="SAM" id="MobiDB-lite"/>
    </source>
</evidence>
<evidence type="ECO:0000313" key="3">
    <source>
        <dbReference type="EMBL" id="KAG6759332.1"/>
    </source>
</evidence>
<dbReference type="CDD" id="cd02244">
    <property type="entry name" value="cupin_7S_vicilin-like_N"/>
    <property type="match status" value="1"/>
</dbReference>
<feature type="region of interest" description="Disordered" evidence="1">
    <location>
        <begin position="351"/>
        <end position="375"/>
    </location>
</feature>
<sequence length="509" mass="57488">MDRRINLHTCIQSLARLLLVLGMDHWRFINYYLLHDEPKTPYCPASNFHLHFRTTSKILLGCRSRLAAAPLTVVDLSRDRQTVISSGCTRYLALLVRVFLHAKPGIDATINTKRGDGEAAGKDSVKHQKTQRVLDGRLNAANDVAKERNVEEESFNNESNATKRKRSRRESESKKDGNEKARDNEEEKRILGKNSISSVNSAKNKNRASNPNVKLRRVLERLSKKSELLRGLENYRFEIVEANPNTFVIPHHCDSDAVLFVLRGKGTMTFVSQWKRESYSLERGDVMKVQAGVVGYLINPDDNEKFSAAMLVNPVNTPGKFRSPRDQLDRLFGQQKQGMILKAPKEKLKALSQHASSSKHKRSHEGKEPINLLNQRRPLSSNKFGKFFEVSPNDYKQLRDADISIGSADKRISTLFLLRVLQEVQPICRLLRPEIAGVAIYPRSEVVVQTNDSAWKYAGHVTEVMELSKPTALVQAVRSHTGNVAVHSRKVHPAHHQVLRNVLGGGRLP</sequence>
<reference evidence="3" key="1">
    <citation type="journal article" date="2020" name="bioRxiv">
        <title>Hybrid origin of Populus tomentosa Carr. identified through genome sequencing and phylogenomic analysis.</title>
        <authorList>
            <person name="An X."/>
            <person name="Gao K."/>
            <person name="Chen Z."/>
            <person name="Li J."/>
            <person name="Yang X."/>
            <person name="Yang X."/>
            <person name="Zhou J."/>
            <person name="Guo T."/>
            <person name="Zhao T."/>
            <person name="Huang S."/>
            <person name="Miao D."/>
            <person name="Khan W.U."/>
            <person name="Rao P."/>
            <person name="Ye M."/>
            <person name="Lei B."/>
            <person name="Liao W."/>
            <person name="Wang J."/>
            <person name="Ji L."/>
            <person name="Li Y."/>
            <person name="Guo B."/>
            <person name="Mustafa N.S."/>
            <person name="Li S."/>
            <person name="Yun Q."/>
            <person name="Keller S.R."/>
            <person name="Mao J."/>
            <person name="Zhang R."/>
            <person name="Strauss S.H."/>
        </authorList>
    </citation>
    <scope>NUCLEOTIDE SEQUENCE</scope>
    <source>
        <strain evidence="3">GM15</strain>
        <tissue evidence="3">Leaf</tissue>
    </source>
</reference>
<dbReference type="PANTHER" id="PTHR31189">
    <property type="entry name" value="OS03G0336100 PROTEIN-RELATED"/>
    <property type="match status" value="1"/>
</dbReference>
<evidence type="ECO:0000313" key="4">
    <source>
        <dbReference type="Proteomes" id="UP000886885"/>
    </source>
</evidence>
<dbReference type="AlphaFoldDB" id="A0A8X7Z1L0"/>
<feature type="region of interest" description="Disordered" evidence="1">
    <location>
        <begin position="145"/>
        <end position="212"/>
    </location>
</feature>
<name>A0A8X7Z1L0_POPTO</name>
<dbReference type="InterPro" id="IPR006045">
    <property type="entry name" value="Cupin_1"/>
</dbReference>
<feature type="compositionally biased region" description="Basic and acidic residues" evidence="1">
    <location>
        <begin position="113"/>
        <end position="126"/>
    </location>
</feature>
<keyword evidence="4" id="KW-1185">Reference proteome</keyword>
<comment type="caution">
    <text evidence="3">The sequence shown here is derived from an EMBL/GenBank/DDBJ whole genome shotgun (WGS) entry which is preliminary data.</text>
</comment>
<evidence type="ECO:0000259" key="2">
    <source>
        <dbReference type="Pfam" id="PF00190"/>
    </source>
</evidence>
<dbReference type="InterPro" id="IPR050253">
    <property type="entry name" value="Seed_Storage-Functional"/>
</dbReference>
<feature type="region of interest" description="Disordered" evidence="1">
    <location>
        <begin position="110"/>
        <end position="131"/>
    </location>
</feature>
<dbReference type="EMBL" id="JAAWWB010000019">
    <property type="protein sequence ID" value="KAG6759332.1"/>
    <property type="molecule type" value="Genomic_DNA"/>
</dbReference>
<accession>A0A8X7Z1L0</accession>
<proteinExistence type="predicted"/>
<feature type="compositionally biased region" description="Polar residues" evidence="1">
    <location>
        <begin position="194"/>
        <end position="212"/>
    </location>
</feature>
<feature type="compositionally biased region" description="Basic and acidic residues" evidence="1">
    <location>
        <begin position="169"/>
        <end position="190"/>
    </location>
</feature>
<dbReference type="PANTHER" id="PTHR31189:SF41">
    <property type="entry name" value="VICILIN C72"/>
    <property type="match status" value="1"/>
</dbReference>